<keyword evidence="1" id="KW-0472">Membrane</keyword>
<name>A0A2U3MTY5_9GAMM</name>
<keyword evidence="1" id="KW-1133">Transmembrane helix</keyword>
<evidence type="ECO:0000313" key="4">
    <source>
        <dbReference type="Proteomes" id="UP000245974"/>
    </source>
</evidence>
<keyword evidence="1" id="KW-0812">Transmembrane</keyword>
<dbReference type="Gene3D" id="1.10.287.70">
    <property type="match status" value="1"/>
</dbReference>
<protein>
    <recommendedName>
        <fullName evidence="2">Potassium channel domain-containing protein</fullName>
    </recommendedName>
</protein>
<dbReference type="Proteomes" id="UP000245974">
    <property type="component" value="Unassembled WGS sequence"/>
</dbReference>
<keyword evidence="4" id="KW-1185">Reference proteome</keyword>
<dbReference type="Pfam" id="PF07885">
    <property type="entry name" value="Ion_trans_2"/>
    <property type="match status" value="1"/>
</dbReference>
<organism evidence="3 4">
    <name type="scientific">Acinetobacter stercoris</name>
    <dbReference type="NCBI Taxonomy" id="2126983"/>
    <lineage>
        <taxon>Bacteria</taxon>
        <taxon>Pseudomonadati</taxon>
        <taxon>Pseudomonadota</taxon>
        <taxon>Gammaproteobacteria</taxon>
        <taxon>Moraxellales</taxon>
        <taxon>Moraxellaceae</taxon>
        <taxon>Acinetobacter</taxon>
    </lineage>
</organism>
<feature type="transmembrane region" description="Helical" evidence="1">
    <location>
        <begin position="38"/>
        <end position="54"/>
    </location>
</feature>
<feature type="transmembrane region" description="Helical" evidence="1">
    <location>
        <begin position="189"/>
        <end position="211"/>
    </location>
</feature>
<dbReference type="InParanoid" id="A0A2U3MTY5"/>
<dbReference type="AlphaFoldDB" id="A0A2U3MTY5"/>
<sequence>MDFWKGFKLLPSAWLLLVQLLILILSVFTAHSATFQEFTWSLGILALLIIAKVIRQTPIYTLLGLFFVVGALILSFLILLGYHSLTMQVSADIFHACAYFSAAYGLILYMFTDKYVTKDELFAAGAVFTLIVWAFAFLYNICQLIVPNSFSNPNYHGLQTWVDLLFISFSLQSATGLSDLMPVSPLARVLAMLQMFCGVMYLTLIVSRLVAMHYIRIRPNENKGIEKSSDE</sequence>
<dbReference type="FunCoup" id="A0A2U3MTY5">
    <property type="interactions" value="22"/>
</dbReference>
<accession>A0A2U3MTY5</accession>
<feature type="transmembrane region" description="Helical" evidence="1">
    <location>
        <begin position="12"/>
        <end position="32"/>
    </location>
</feature>
<dbReference type="SUPFAM" id="SSF81324">
    <property type="entry name" value="Voltage-gated potassium channels"/>
    <property type="match status" value="1"/>
</dbReference>
<evidence type="ECO:0000259" key="2">
    <source>
        <dbReference type="Pfam" id="PF07885"/>
    </source>
</evidence>
<feature type="domain" description="Potassium channel" evidence="2">
    <location>
        <begin position="130"/>
        <end position="211"/>
    </location>
</feature>
<evidence type="ECO:0000256" key="1">
    <source>
        <dbReference type="SAM" id="Phobius"/>
    </source>
</evidence>
<evidence type="ECO:0000313" key="3">
    <source>
        <dbReference type="EMBL" id="SPL68871.1"/>
    </source>
</evidence>
<feature type="transmembrane region" description="Helical" evidence="1">
    <location>
        <begin position="93"/>
        <end position="111"/>
    </location>
</feature>
<gene>
    <name evidence="3" type="ORF">KPC_0049</name>
</gene>
<dbReference type="InterPro" id="IPR013099">
    <property type="entry name" value="K_chnl_dom"/>
</dbReference>
<reference evidence="4" key="1">
    <citation type="submission" date="2018-03" db="EMBL/GenBank/DDBJ databases">
        <authorList>
            <person name="Blom J."/>
        </authorList>
    </citation>
    <scope>NUCLEOTIDE SEQUENCE [LARGE SCALE GENOMIC DNA]</scope>
    <source>
        <strain evidence="4">KPC-SM-21</strain>
    </source>
</reference>
<dbReference type="EMBL" id="OOGT01000002">
    <property type="protein sequence ID" value="SPL68871.1"/>
    <property type="molecule type" value="Genomic_DNA"/>
</dbReference>
<feature type="transmembrane region" description="Helical" evidence="1">
    <location>
        <begin position="123"/>
        <end position="146"/>
    </location>
</feature>
<proteinExistence type="predicted"/>
<feature type="transmembrane region" description="Helical" evidence="1">
    <location>
        <begin position="61"/>
        <end position="81"/>
    </location>
</feature>